<accession>A0A197JW53</accession>
<dbReference type="AlphaFoldDB" id="A0A197JW53"/>
<dbReference type="EMBL" id="KV442042">
    <property type="protein sequence ID" value="OAQ29198.1"/>
    <property type="molecule type" value="Genomic_DNA"/>
</dbReference>
<organism evidence="2 3">
    <name type="scientific">Linnemannia elongata AG-77</name>
    <dbReference type="NCBI Taxonomy" id="1314771"/>
    <lineage>
        <taxon>Eukaryota</taxon>
        <taxon>Fungi</taxon>
        <taxon>Fungi incertae sedis</taxon>
        <taxon>Mucoromycota</taxon>
        <taxon>Mortierellomycotina</taxon>
        <taxon>Mortierellomycetes</taxon>
        <taxon>Mortierellales</taxon>
        <taxon>Mortierellaceae</taxon>
        <taxon>Linnemannia</taxon>
    </lineage>
</organism>
<evidence type="ECO:0000313" key="2">
    <source>
        <dbReference type="EMBL" id="OAQ29198.1"/>
    </source>
</evidence>
<dbReference type="OrthoDB" id="421951at2759"/>
<sequence length="331" mass="37428">MGWHFDSNDDFVDKHGNMFDFGTQSDYYEFVHDKLQEMLHARLMQDYGFKKIAIPWDPNEDISRAGGRIPPDCPRVFATKDVHINPKVLIIVQGLGKVAPGQWARKLFTNGHRDQFDYASQIPYIERALFLGWAVILCDPNRAELAPAATPGPMSMWLGGGKGRGGPRGRADHVRRVWEDLIRTSSAKCVMFVAFSAGTAATLELYDTYRREFMRRVKAVVLMDGATGSSHYRQRDGTWLFKNTKIFSQRGSAGPLRNAEEVDTNDHDSVPGVAVARVFEFLEGQHNRFIAQLPDEQYHWIQSLYHRQASALGRKVTRLFSSSSSSSSRAK</sequence>
<dbReference type="GO" id="GO:0035197">
    <property type="term" value="F:siRNA binding"/>
    <property type="evidence" value="ECO:0007669"/>
    <property type="project" value="TreeGrafter"/>
</dbReference>
<dbReference type="Pfam" id="PF22749">
    <property type="entry name" value="Arb2"/>
    <property type="match status" value="1"/>
</dbReference>
<dbReference type="PANTHER" id="PTHR21357:SF4">
    <property type="entry name" value="FAM172 FAMILY PROTEIN HOMOLOG CG10038"/>
    <property type="match status" value="1"/>
</dbReference>
<dbReference type="SUPFAM" id="SSF53474">
    <property type="entry name" value="alpha/beta-Hydrolases"/>
    <property type="match status" value="1"/>
</dbReference>
<dbReference type="InterPro" id="IPR053858">
    <property type="entry name" value="Arb2_dom"/>
</dbReference>
<dbReference type="InterPro" id="IPR048263">
    <property type="entry name" value="Arb2"/>
</dbReference>
<dbReference type="PANTHER" id="PTHR21357">
    <property type="entry name" value="FAM172 FAMILY PROTEIN HOMOLOG CG10038"/>
    <property type="match status" value="1"/>
</dbReference>
<name>A0A197JW53_9FUNG</name>
<dbReference type="GO" id="GO:0031048">
    <property type="term" value="P:regulatory ncRNA-mediated heterochromatin formation"/>
    <property type="evidence" value="ECO:0007669"/>
    <property type="project" value="TreeGrafter"/>
</dbReference>
<keyword evidence="3" id="KW-1185">Reference proteome</keyword>
<dbReference type="GO" id="GO:0005634">
    <property type="term" value="C:nucleus"/>
    <property type="evidence" value="ECO:0007669"/>
    <property type="project" value="TreeGrafter"/>
</dbReference>
<reference evidence="2 3" key="1">
    <citation type="submission" date="2016-05" db="EMBL/GenBank/DDBJ databases">
        <title>Genome sequencing reveals origins of a unique bacterial endosymbiosis in the earliest lineages of terrestrial Fungi.</title>
        <authorList>
            <consortium name="DOE Joint Genome Institute"/>
            <person name="Uehling J."/>
            <person name="Gryganskyi A."/>
            <person name="Hameed K."/>
            <person name="Tschaplinski T."/>
            <person name="Misztal P."/>
            <person name="Wu S."/>
            <person name="Desiro A."/>
            <person name="Vande Pol N."/>
            <person name="Du Z.-Y."/>
            <person name="Zienkiewicz A."/>
            <person name="Zienkiewicz K."/>
            <person name="Morin E."/>
            <person name="Tisserant E."/>
            <person name="Splivallo R."/>
            <person name="Hainaut M."/>
            <person name="Henrissat B."/>
            <person name="Ohm R."/>
            <person name="Kuo A."/>
            <person name="Yan J."/>
            <person name="Lipzen A."/>
            <person name="Nolan M."/>
            <person name="Labutti K."/>
            <person name="Barry K."/>
            <person name="Goldstein A."/>
            <person name="Labbe J."/>
            <person name="Schadt C."/>
            <person name="Tuskan G."/>
            <person name="Grigoriev I."/>
            <person name="Martin F."/>
            <person name="Vilgalys R."/>
            <person name="Bonito G."/>
        </authorList>
    </citation>
    <scope>NUCLEOTIDE SEQUENCE [LARGE SCALE GENOMIC DNA]</scope>
    <source>
        <strain evidence="2 3">AG-77</strain>
    </source>
</reference>
<dbReference type="InterPro" id="IPR029058">
    <property type="entry name" value="AB_hydrolase_fold"/>
</dbReference>
<evidence type="ECO:0000259" key="1">
    <source>
        <dbReference type="Pfam" id="PF22749"/>
    </source>
</evidence>
<dbReference type="Proteomes" id="UP000078512">
    <property type="component" value="Unassembled WGS sequence"/>
</dbReference>
<gene>
    <name evidence="2" type="ORF">K457DRAFT_137978</name>
</gene>
<dbReference type="STRING" id="1314771.A0A197JW53"/>
<evidence type="ECO:0000313" key="3">
    <source>
        <dbReference type="Proteomes" id="UP000078512"/>
    </source>
</evidence>
<protein>
    <recommendedName>
        <fullName evidence="1">Arb2 domain-containing protein</fullName>
    </recommendedName>
</protein>
<proteinExistence type="predicted"/>
<feature type="domain" description="Arb2" evidence="1">
    <location>
        <begin position="25"/>
        <end position="245"/>
    </location>
</feature>